<dbReference type="Gene3D" id="3.20.20.60">
    <property type="entry name" value="Phosphoenolpyruvate-binding domains"/>
    <property type="match status" value="1"/>
</dbReference>
<evidence type="ECO:0000313" key="5">
    <source>
        <dbReference type="EMBL" id="SVC86369.1"/>
    </source>
</evidence>
<sequence>MSMAHPSIAEILSSAGYDFVVVETEHTAIDISEVLHLLMAIEGRGSVPLVRLAGIDPIQAKAVLDSGAAGVLVPMVNTKADAELCVQMTKYPPVGARGIGLARAQGYGEDFDDYVAQANNDGLLIVQIEHKKAVENIEEILSVEGIDGTFIG</sequence>
<dbReference type="InterPro" id="IPR015813">
    <property type="entry name" value="Pyrv/PenolPyrv_kinase-like_dom"/>
</dbReference>
<proteinExistence type="inferred from homology"/>
<dbReference type="AlphaFoldDB" id="A0A382QLI2"/>
<dbReference type="InterPro" id="IPR040442">
    <property type="entry name" value="Pyrv_kinase-like_dom_sf"/>
</dbReference>
<dbReference type="GO" id="GO:0005737">
    <property type="term" value="C:cytoplasm"/>
    <property type="evidence" value="ECO:0007669"/>
    <property type="project" value="TreeGrafter"/>
</dbReference>
<evidence type="ECO:0000256" key="2">
    <source>
        <dbReference type="ARBA" id="ARBA00022723"/>
    </source>
</evidence>
<protein>
    <recommendedName>
        <fullName evidence="4">HpcH/HpaI aldolase/citrate lyase domain-containing protein</fullName>
    </recommendedName>
</protein>
<keyword evidence="2" id="KW-0479">Metal-binding</keyword>
<reference evidence="5" key="1">
    <citation type="submission" date="2018-05" db="EMBL/GenBank/DDBJ databases">
        <authorList>
            <person name="Lanie J.A."/>
            <person name="Ng W.-L."/>
            <person name="Kazmierczak K.M."/>
            <person name="Andrzejewski T.M."/>
            <person name="Davidsen T.M."/>
            <person name="Wayne K.J."/>
            <person name="Tettelin H."/>
            <person name="Glass J.I."/>
            <person name="Rusch D."/>
            <person name="Podicherti R."/>
            <person name="Tsui H.-C.T."/>
            <person name="Winkler M.E."/>
        </authorList>
    </citation>
    <scope>NUCLEOTIDE SEQUENCE</scope>
</reference>
<feature type="non-terminal residue" evidence="5">
    <location>
        <position position="152"/>
    </location>
</feature>
<dbReference type="Pfam" id="PF03328">
    <property type="entry name" value="HpcH_HpaI"/>
    <property type="match status" value="1"/>
</dbReference>
<evidence type="ECO:0000256" key="3">
    <source>
        <dbReference type="ARBA" id="ARBA00023239"/>
    </source>
</evidence>
<dbReference type="InterPro" id="IPR050251">
    <property type="entry name" value="HpcH-HpaI_aldolase"/>
</dbReference>
<dbReference type="GO" id="GO:0016832">
    <property type="term" value="F:aldehyde-lyase activity"/>
    <property type="evidence" value="ECO:0007669"/>
    <property type="project" value="TreeGrafter"/>
</dbReference>
<dbReference type="GO" id="GO:0046872">
    <property type="term" value="F:metal ion binding"/>
    <property type="evidence" value="ECO:0007669"/>
    <property type="project" value="UniProtKB-KW"/>
</dbReference>
<evidence type="ECO:0000259" key="4">
    <source>
        <dbReference type="Pfam" id="PF03328"/>
    </source>
</evidence>
<comment type="similarity">
    <text evidence="1">Belongs to the HpcH/HpaI aldolase family.</text>
</comment>
<organism evidence="5">
    <name type="scientific">marine metagenome</name>
    <dbReference type="NCBI Taxonomy" id="408172"/>
    <lineage>
        <taxon>unclassified sequences</taxon>
        <taxon>metagenomes</taxon>
        <taxon>ecological metagenomes</taxon>
    </lineage>
</organism>
<feature type="domain" description="HpcH/HpaI aldolase/citrate lyase" evidence="4">
    <location>
        <begin position="3"/>
        <end position="152"/>
    </location>
</feature>
<accession>A0A382QLI2</accession>
<gene>
    <name evidence="5" type="ORF">METZ01_LOCUS339223</name>
</gene>
<dbReference type="PANTHER" id="PTHR30502:SF0">
    <property type="entry name" value="PHOSPHOENOLPYRUVATE CARBOXYLASE FAMILY PROTEIN"/>
    <property type="match status" value="1"/>
</dbReference>
<evidence type="ECO:0000256" key="1">
    <source>
        <dbReference type="ARBA" id="ARBA00005568"/>
    </source>
</evidence>
<dbReference type="PANTHER" id="PTHR30502">
    <property type="entry name" value="2-KETO-3-DEOXY-L-RHAMNONATE ALDOLASE"/>
    <property type="match status" value="1"/>
</dbReference>
<dbReference type="EMBL" id="UINC01115386">
    <property type="protein sequence ID" value="SVC86369.1"/>
    <property type="molecule type" value="Genomic_DNA"/>
</dbReference>
<name>A0A382QLI2_9ZZZZ</name>
<dbReference type="SUPFAM" id="SSF51621">
    <property type="entry name" value="Phosphoenolpyruvate/pyruvate domain"/>
    <property type="match status" value="1"/>
</dbReference>
<keyword evidence="3" id="KW-0456">Lyase</keyword>
<dbReference type="InterPro" id="IPR005000">
    <property type="entry name" value="Aldolase/citrate-lyase_domain"/>
</dbReference>